<dbReference type="Pfam" id="PF02410">
    <property type="entry name" value="RsfS"/>
    <property type="match status" value="1"/>
</dbReference>
<dbReference type="Proteomes" id="UP000287173">
    <property type="component" value="Unassembled WGS sequence"/>
</dbReference>
<dbReference type="GO" id="GO:0005737">
    <property type="term" value="C:cytoplasm"/>
    <property type="evidence" value="ECO:0007669"/>
    <property type="project" value="UniProtKB-SubCell"/>
</dbReference>
<dbReference type="Proteomes" id="UP000286712">
    <property type="component" value="Unassembled WGS sequence"/>
</dbReference>
<sequence>MVKTLGQHEGLDLRKQEAVELVARIKDLLGEKKAENVVALDLRAVSESLDYFVLASATSTPHLQALERHVQEKLEEEGLRPRPTEGQSPRWVVLDYGEVVVHLMTPEAREYYDLEGFWADAERI</sequence>
<comment type="caution">
    <text evidence="7">The sequence shown here is derived from an EMBL/GenBank/DDBJ whole genome shotgun (WGS) entry which is preliminary data.</text>
</comment>
<dbReference type="SUPFAM" id="SSF81301">
    <property type="entry name" value="Nucleotidyltransferase"/>
    <property type="match status" value="1"/>
</dbReference>
<dbReference type="Proteomes" id="UP000286734">
    <property type="component" value="Unassembled WGS sequence"/>
</dbReference>
<name>A0A430S408_THESC</name>
<dbReference type="AlphaFoldDB" id="A0A430S408"/>
<dbReference type="NCBIfam" id="TIGR00090">
    <property type="entry name" value="rsfS_iojap_ybeB"/>
    <property type="match status" value="1"/>
</dbReference>
<comment type="subunit">
    <text evidence="2">Interacts with ribosomal protein uL14 (rplN).</text>
</comment>
<dbReference type="EMBL" id="PELP01000006">
    <property type="protein sequence ID" value="RTH08095.1"/>
    <property type="molecule type" value="Genomic_DNA"/>
</dbReference>
<dbReference type="EMBL" id="PELY01000015">
    <property type="protein sequence ID" value="RTH28593.1"/>
    <property type="molecule type" value="Genomic_DNA"/>
</dbReference>
<evidence type="ECO:0000313" key="13">
    <source>
        <dbReference type="Proteomes" id="UP000286910"/>
    </source>
</evidence>
<evidence type="ECO:0000313" key="17">
    <source>
        <dbReference type="Proteomes" id="UP000287467"/>
    </source>
</evidence>
<evidence type="ECO:0000313" key="5">
    <source>
        <dbReference type="EMBL" id="RTH21599.1"/>
    </source>
</evidence>
<keyword evidence="2" id="KW-0963">Cytoplasm</keyword>
<organism evidence="7 15">
    <name type="scientific">Thermus scotoductus</name>
    <dbReference type="NCBI Taxonomy" id="37636"/>
    <lineage>
        <taxon>Bacteria</taxon>
        <taxon>Thermotogati</taxon>
        <taxon>Deinococcota</taxon>
        <taxon>Deinococci</taxon>
        <taxon>Thermales</taxon>
        <taxon>Thermaceae</taxon>
        <taxon>Thermus</taxon>
    </lineage>
</organism>
<evidence type="ECO:0000256" key="2">
    <source>
        <dbReference type="HAMAP-Rule" id="MF_01477"/>
    </source>
</evidence>
<evidence type="ECO:0000313" key="18">
    <source>
        <dbReference type="Proteomes" id="UP000288347"/>
    </source>
</evidence>
<gene>
    <name evidence="2 7" type="primary">rsfS</name>
    <name evidence="10" type="ORF">CSW14_13450</name>
    <name evidence="8" type="ORF">CSW29_00145</name>
    <name evidence="9" type="ORF">CSW30_01360</name>
    <name evidence="7" type="ORF">CSW38_00655</name>
    <name evidence="6" type="ORF">CSW40_01355</name>
    <name evidence="5" type="ORF">CSW41_00140</name>
    <name evidence="3" type="ORF">CSW45_11140</name>
    <name evidence="4" type="ORF">CSW47_00225</name>
</gene>
<evidence type="ECO:0000313" key="3">
    <source>
        <dbReference type="EMBL" id="RTH01173.1"/>
    </source>
</evidence>
<dbReference type="EMBL" id="PELV01000003">
    <property type="protein sequence ID" value="RTH21599.1"/>
    <property type="molecule type" value="Genomic_DNA"/>
</dbReference>
<comment type="subcellular location">
    <subcellularLocation>
        <location evidence="2">Cytoplasm</location>
    </subcellularLocation>
</comment>
<dbReference type="GO" id="GO:0017148">
    <property type="term" value="P:negative regulation of translation"/>
    <property type="evidence" value="ECO:0007669"/>
    <property type="project" value="UniProtKB-UniRule"/>
</dbReference>
<evidence type="ECO:0000313" key="12">
    <source>
        <dbReference type="Proteomes" id="UP000286734"/>
    </source>
</evidence>
<evidence type="ECO:0000256" key="1">
    <source>
        <dbReference type="ARBA" id="ARBA00010574"/>
    </source>
</evidence>
<evidence type="ECO:0000313" key="8">
    <source>
        <dbReference type="EMBL" id="RTI03611.1"/>
    </source>
</evidence>
<dbReference type="Proteomes" id="UP000287306">
    <property type="component" value="Unassembled WGS sequence"/>
</dbReference>
<evidence type="ECO:0000313" key="4">
    <source>
        <dbReference type="EMBL" id="RTH08095.1"/>
    </source>
</evidence>
<protein>
    <recommendedName>
        <fullName evidence="2">Ribosomal silencing factor RsfS</fullName>
    </recommendedName>
</protein>
<proteinExistence type="inferred from homology"/>
<dbReference type="PANTHER" id="PTHR21043">
    <property type="entry name" value="IOJAP SUPERFAMILY ORTHOLOG"/>
    <property type="match status" value="1"/>
</dbReference>
<dbReference type="GO" id="GO:0043023">
    <property type="term" value="F:ribosomal large subunit binding"/>
    <property type="evidence" value="ECO:0007669"/>
    <property type="project" value="TreeGrafter"/>
</dbReference>
<dbReference type="EMBL" id="PELW01000026">
    <property type="protein sequence ID" value="RTH28178.1"/>
    <property type="molecule type" value="Genomic_DNA"/>
</dbReference>
<dbReference type="EMBL" id="PEMW01000472">
    <property type="protein sequence ID" value="RTI47873.1"/>
    <property type="molecule type" value="Genomic_DNA"/>
</dbReference>
<evidence type="ECO:0000313" key="16">
    <source>
        <dbReference type="Proteomes" id="UP000287439"/>
    </source>
</evidence>
<evidence type="ECO:0000313" key="9">
    <source>
        <dbReference type="EMBL" id="RTI12219.1"/>
    </source>
</evidence>
<dbReference type="Proteomes" id="UP000288347">
    <property type="component" value="Unassembled WGS sequence"/>
</dbReference>
<evidence type="ECO:0000313" key="11">
    <source>
        <dbReference type="Proteomes" id="UP000286712"/>
    </source>
</evidence>
<evidence type="ECO:0000313" key="15">
    <source>
        <dbReference type="Proteomes" id="UP000287306"/>
    </source>
</evidence>
<reference evidence="11 12" key="1">
    <citation type="journal article" date="2019" name="Extremophiles">
        <title>Biogeography of thermophiles and predominance of Thermus scotoductus in domestic water heaters.</title>
        <authorList>
            <person name="Wilpiszeski R.L."/>
            <person name="Zhang Z."/>
            <person name="House C.H."/>
        </authorList>
    </citation>
    <scope>NUCLEOTIDE SEQUENCE [LARGE SCALE GENOMIC DNA]</scope>
    <source>
        <strain evidence="8 18">16_S16</strain>
        <strain evidence="9 14">17_S17</strain>
        <strain evidence="10 17">1_S1</strain>
        <strain evidence="7 15">25_S25</strain>
        <strain evidence="6 11">27_S27</strain>
        <strain evidence="5 16">28_S28</strain>
        <strain evidence="3 13">32_S32</strain>
        <strain evidence="4 12">34_S34</strain>
    </source>
</reference>
<dbReference type="Proteomes" id="UP000287467">
    <property type="component" value="Unassembled WGS sequence"/>
</dbReference>
<evidence type="ECO:0000313" key="6">
    <source>
        <dbReference type="EMBL" id="RTH28178.1"/>
    </source>
</evidence>
<evidence type="ECO:0000313" key="10">
    <source>
        <dbReference type="EMBL" id="RTI47873.1"/>
    </source>
</evidence>
<dbReference type="PANTHER" id="PTHR21043:SF0">
    <property type="entry name" value="MITOCHONDRIAL ASSEMBLY OF RIBOSOMAL LARGE SUBUNIT PROTEIN 1"/>
    <property type="match status" value="1"/>
</dbReference>
<dbReference type="InterPro" id="IPR043519">
    <property type="entry name" value="NT_sf"/>
</dbReference>
<dbReference type="HAMAP" id="MF_01477">
    <property type="entry name" value="Iojap_RsfS"/>
    <property type="match status" value="1"/>
</dbReference>
<dbReference type="EMBL" id="PEMH01000003">
    <property type="protein sequence ID" value="RTI03611.1"/>
    <property type="molecule type" value="Genomic_DNA"/>
</dbReference>
<dbReference type="RefSeq" id="WP_019551193.1">
    <property type="nucleotide sequence ID" value="NZ_PELL01000421.1"/>
</dbReference>
<dbReference type="Gene3D" id="3.30.460.10">
    <property type="entry name" value="Beta Polymerase, domain 2"/>
    <property type="match status" value="1"/>
</dbReference>
<keyword evidence="2" id="KW-0810">Translation regulation</keyword>
<dbReference type="Proteomes" id="UP000286910">
    <property type="component" value="Unassembled WGS sequence"/>
</dbReference>
<comment type="function">
    <text evidence="2">Functions as a ribosomal silencing factor. Interacts with ribosomal protein uL14 (rplN), blocking formation of intersubunit bridge B8. Prevents association of the 30S and 50S ribosomal subunits and the formation of functional ribosomes, thus repressing translation.</text>
</comment>
<accession>A0A430S408</accession>
<dbReference type="Proteomes" id="UP000287439">
    <property type="component" value="Unassembled WGS sequence"/>
</dbReference>
<dbReference type="EMBL" id="PELR01000362">
    <property type="protein sequence ID" value="RTH01173.1"/>
    <property type="molecule type" value="Genomic_DNA"/>
</dbReference>
<dbReference type="InterPro" id="IPR004394">
    <property type="entry name" value="Iojap/RsfS/C7orf30"/>
</dbReference>
<comment type="similarity">
    <text evidence="1 2">Belongs to the Iojap/RsfS family.</text>
</comment>
<evidence type="ECO:0000313" key="14">
    <source>
        <dbReference type="Proteomes" id="UP000287173"/>
    </source>
</evidence>
<evidence type="ECO:0000313" key="7">
    <source>
        <dbReference type="EMBL" id="RTH28593.1"/>
    </source>
</evidence>
<keyword evidence="2" id="KW-0678">Repressor</keyword>
<dbReference type="GO" id="GO:0090071">
    <property type="term" value="P:negative regulation of ribosome biogenesis"/>
    <property type="evidence" value="ECO:0007669"/>
    <property type="project" value="UniProtKB-UniRule"/>
</dbReference>
<dbReference type="GO" id="GO:0042256">
    <property type="term" value="P:cytosolic ribosome assembly"/>
    <property type="evidence" value="ECO:0007669"/>
    <property type="project" value="UniProtKB-UniRule"/>
</dbReference>
<dbReference type="GeneID" id="93867191"/>
<dbReference type="EMBL" id="PEMG01000026">
    <property type="protein sequence ID" value="RTI12219.1"/>
    <property type="molecule type" value="Genomic_DNA"/>
</dbReference>